<comment type="function">
    <text evidence="11">IGPS catalyzes the conversion of PRFAR and glutamine to IGP, AICAR and glutamate. The HisH subunit catalyzes the hydrolysis of glutamine to glutamate and ammonia as part of the synthesis of IGP and AICAR. The resulting ammonia molecule is channeled to the active site of HisF.</text>
</comment>
<keyword evidence="8 19" id="KW-0315">Glutamine amidotransferase</keyword>
<feature type="active site" evidence="17">
    <location>
        <position position="147"/>
    </location>
</feature>
<dbReference type="NCBIfam" id="TIGR01855">
    <property type="entry name" value="IMP_synth_hisH"/>
    <property type="match status" value="1"/>
</dbReference>
<accession>S2W385</accession>
<dbReference type="GO" id="GO:0004359">
    <property type="term" value="F:glutaminase activity"/>
    <property type="evidence" value="ECO:0007669"/>
    <property type="project" value="UniProtKB-EC"/>
</dbReference>
<reference evidence="19 20" key="1">
    <citation type="submission" date="2013-04" db="EMBL/GenBank/DDBJ databases">
        <title>The Genome Sequence of Propionimicrobium lymphophilum ACS-093-V-SCH5.</title>
        <authorList>
            <consortium name="The Broad Institute Genomics Platform"/>
            <person name="Earl A."/>
            <person name="Ward D."/>
            <person name="Feldgarden M."/>
            <person name="Gevers D."/>
            <person name="Saerens B."/>
            <person name="Vaneechoutte M."/>
            <person name="Walker B."/>
            <person name="Young S."/>
            <person name="Zeng Q."/>
            <person name="Gargeya S."/>
            <person name="Fitzgerald M."/>
            <person name="Haas B."/>
            <person name="Abouelleil A."/>
            <person name="Allen A.W."/>
            <person name="Alvarado L."/>
            <person name="Arachchi H.M."/>
            <person name="Berlin A.M."/>
            <person name="Chapman S.B."/>
            <person name="Gainer-Dewar J."/>
            <person name="Goldberg J."/>
            <person name="Griggs A."/>
            <person name="Gujja S."/>
            <person name="Hansen M."/>
            <person name="Howarth C."/>
            <person name="Imamovic A."/>
            <person name="Ireland A."/>
            <person name="Larimer J."/>
            <person name="McCowan C."/>
            <person name="Murphy C."/>
            <person name="Pearson M."/>
            <person name="Poon T.W."/>
            <person name="Priest M."/>
            <person name="Roberts A."/>
            <person name="Saif S."/>
            <person name="Shea T."/>
            <person name="Sisk P."/>
            <person name="Sykes S."/>
            <person name="Wortman J."/>
            <person name="Nusbaum C."/>
            <person name="Birren B."/>
        </authorList>
    </citation>
    <scope>NUCLEOTIDE SEQUENCE [LARGE SCALE GENOMIC DNA]</scope>
    <source>
        <strain evidence="19 20">ACS-093-V-SCH5</strain>
    </source>
</reference>
<dbReference type="Proteomes" id="UP000014417">
    <property type="component" value="Unassembled WGS sequence"/>
</dbReference>
<sequence>MPGVGSFDVCMRGIKSLGGDELIASFADDQKPVLGICVGHQVLFSEGVENSGCPGLGLYPGVVEKLDATRLPHVGWNDLLFESSSEMFGCLEGQKCYFVHSFAAHRYSNGALSTPVGAEVIYACHGDDEFIAGVQYGTVTSTQFHPEKSGQAGATLLKNWVIR</sequence>
<evidence type="ECO:0000256" key="1">
    <source>
        <dbReference type="ARBA" id="ARBA00005091"/>
    </source>
</evidence>
<evidence type="ECO:0000259" key="18">
    <source>
        <dbReference type="Pfam" id="PF00117"/>
    </source>
</evidence>
<evidence type="ECO:0000256" key="7">
    <source>
        <dbReference type="ARBA" id="ARBA00022801"/>
    </source>
</evidence>
<evidence type="ECO:0000256" key="4">
    <source>
        <dbReference type="ARBA" id="ARBA00012918"/>
    </source>
</evidence>
<dbReference type="STRING" id="883161.HMPREF9306_01107"/>
<dbReference type="EC" id="3.5.1.2" evidence="4"/>
<evidence type="ECO:0000256" key="16">
    <source>
        <dbReference type="ARBA" id="ARBA00049534"/>
    </source>
</evidence>
<comment type="caution">
    <text evidence="19">The sequence shown here is derived from an EMBL/GenBank/DDBJ whole genome shotgun (WGS) entry which is preliminary data.</text>
</comment>
<evidence type="ECO:0000256" key="3">
    <source>
        <dbReference type="ARBA" id="ARBA00012809"/>
    </source>
</evidence>
<dbReference type="SUPFAM" id="SSF52317">
    <property type="entry name" value="Class I glutamine amidotransferase-like"/>
    <property type="match status" value="1"/>
</dbReference>
<dbReference type="EMBL" id="AGZR01000006">
    <property type="protein sequence ID" value="EPD32800.1"/>
    <property type="molecule type" value="Genomic_DNA"/>
</dbReference>
<evidence type="ECO:0000256" key="6">
    <source>
        <dbReference type="ARBA" id="ARBA00022605"/>
    </source>
</evidence>
<keyword evidence="10" id="KW-0456">Lyase</keyword>
<dbReference type="InterPro" id="IPR017926">
    <property type="entry name" value="GATASE"/>
</dbReference>
<dbReference type="Gene3D" id="3.40.50.880">
    <property type="match status" value="1"/>
</dbReference>
<keyword evidence="19" id="KW-0808">Transferase</keyword>
<dbReference type="PANTHER" id="PTHR42701">
    <property type="entry name" value="IMIDAZOLE GLYCEROL PHOSPHATE SYNTHASE SUBUNIT HISH"/>
    <property type="match status" value="1"/>
</dbReference>
<dbReference type="PROSITE" id="PS51273">
    <property type="entry name" value="GATASE_TYPE_1"/>
    <property type="match status" value="1"/>
</dbReference>
<evidence type="ECO:0000256" key="15">
    <source>
        <dbReference type="ARBA" id="ARBA00047838"/>
    </source>
</evidence>
<evidence type="ECO:0000313" key="20">
    <source>
        <dbReference type="Proteomes" id="UP000014417"/>
    </source>
</evidence>
<keyword evidence="9" id="KW-0368">Histidine biosynthesis</keyword>
<comment type="pathway">
    <text evidence="1">Amino-acid biosynthesis; L-histidine biosynthesis; L-histidine from 5-phospho-alpha-D-ribose 1-diphosphate: step 5/9.</text>
</comment>
<keyword evidence="6" id="KW-0028">Amino-acid biosynthesis</keyword>
<evidence type="ECO:0000256" key="2">
    <source>
        <dbReference type="ARBA" id="ARBA00011152"/>
    </source>
</evidence>
<dbReference type="GO" id="GO:0000107">
    <property type="term" value="F:imidazoleglycerol-phosphate synthase activity"/>
    <property type="evidence" value="ECO:0007669"/>
    <property type="project" value="RHEA"/>
</dbReference>
<evidence type="ECO:0000256" key="14">
    <source>
        <dbReference type="ARBA" id="ARBA00032399"/>
    </source>
</evidence>
<dbReference type="AlphaFoldDB" id="S2W385"/>
<gene>
    <name evidence="19" type="ORF">HMPREF9306_01107</name>
</gene>
<dbReference type="InterPro" id="IPR029062">
    <property type="entry name" value="Class_I_gatase-like"/>
</dbReference>
<evidence type="ECO:0000313" key="19">
    <source>
        <dbReference type="EMBL" id="EPD32800.1"/>
    </source>
</evidence>
<evidence type="ECO:0000256" key="5">
    <source>
        <dbReference type="ARBA" id="ARBA00016320"/>
    </source>
</evidence>
<dbReference type="PANTHER" id="PTHR42701:SF1">
    <property type="entry name" value="IMIDAZOLE GLYCEROL PHOSPHATE SYNTHASE SUBUNIT HISH"/>
    <property type="match status" value="1"/>
</dbReference>
<feature type="active site" description="Nucleophile" evidence="17">
    <location>
        <position position="37"/>
    </location>
</feature>
<dbReference type="GO" id="GO:0016829">
    <property type="term" value="F:lyase activity"/>
    <property type="evidence" value="ECO:0007669"/>
    <property type="project" value="UniProtKB-KW"/>
</dbReference>
<dbReference type="PIRSF" id="PIRSF000495">
    <property type="entry name" value="Amidotransf_hisH"/>
    <property type="match status" value="1"/>
</dbReference>
<proteinExistence type="predicted"/>
<dbReference type="GO" id="GO:0000105">
    <property type="term" value="P:L-histidine biosynthetic process"/>
    <property type="evidence" value="ECO:0007669"/>
    <property type="project" value="UniProtKB-UniPathway"/>
</dbReference>
<dbReference type="Pfam" id="PF00117">
    <property type="entry name" value="GATase"/>
    <property type="match status" value="1"/>
</dbReference>
<dbReference type="HOGENOM" id="CLU_071837_1_0_11"/>
<name>S2W385_9ACTN</name>
<evidence type="ECO:0000256" key="9">
    <source>
        <dbReference type="ARBA" id="ARBA00023102"/>
    </source>
</evidence>
<feature type="domain" description="Glutamine amidotransferase" evidence="18">
    <location>
        <begin position="21"/>
        <end position="162"/>
    </location>
</feature>
<keyword evidence="20" id="KW-1185">Reference proteome</keyword>
<dbReference type="UniPathway" id="UPA00031">
    <property type="reaction ID" value="UER00010"/>
</dbReference>
<dbReference type="PATRIC" id="fig|883161.3.peg.1100"/>
<protein>
    <recommendedName>
        <fullName evidence="5">Imidazole glycerol phosphate synthase subunit HisH</fullName>
        <ecNumber evidence="4">3.5.1.2</ecNumber>
        <ecNumber evidence="3">4.3.2.10</ecNumber>
    </recommendedName>
    <alternativeName>
        <fullName evidence="12">IGP synthase glutaminase subunit</fullName>
    </alternativeName>
    <alternativeName>
        <fullName evidence="13">IGP synthase subunit HisH</fullName>
    </alternativeName>
    <alternativeName>
        <fullName evidence="14">ImGP synthase subunit HisH</fullName>
    </alternativeName>
</protein>
<evidence type="ECO:0000256" key="12">
    <source>
        <dbReference type="ARBA" id="ARBA00030129"/>
    </source>
</evidence>
<evidence type="ECO:0000256" key="17">
    <source>
        <dbReference type="PIRSR" id="PIRSR000495-1"/>
    </source>
</evidence>
<evidence type="ECO:0000256" key="11">
    <source>
        <dbReference type="ARBA" id="ARBA00025299"/>
    </source>
</evidence>
<keyword evidence="7" id="KW-0378">Hydrolase</keyword>
<comment type="catalytic activity">
    <reaction evidence="16">
        <text>L-glutamine + H2O = L-glutamate + NH4(+)</text>
        <dbReference type="Rhea" id="RHEA:15889"/>
        <dbReference type="ChEBI" id="CHEBI:15377"/>
        <dbReference type="ChEBI" id="CHEBI:28938"/>
        <dbReference type="ChEBI" id="CHEBI:29985"/>
        <dbReference type="ChEBI" id="CHEBI:58359"/>
        <dbReference type="EC" id="3.5.1.2"/>
    </reaction>
</comment>
<comment type="subunit">
    <text evidence="2">Heterodimer of HisH and HisF.</text>
</comment>
<feature type="active site" evidence="17">
    <location>
        <position position="145"/>
    </location>
</feature>
<evidence type="ECO:0000256" key="10">
    <source>
        <dbReference type="ARBA" id="ARBA00023239"/>
    </source>
</evidence>
<evidence type="ECO:0000256" key="8">
    <source>
        <dbReference type="ARBA" id="ARBA00022962"/>
    </source>
</evidence>
<dbReference type="EC" id="4.3.2.10" evidence="3"/>
<comment type="catalytic activity">
    <reaction evidence="15">
        <text>5-[(5-phospho-1-deoxy-D-ribulos-1-ylimino)methylamino]-1-(5-phospho-beta-D-ribosyl)imidazole-4-carboxamide + L-glutamine = D-erythro-1-(imidazol-4-yl)glycerol 3-phosphate + 5-amino-1-(5-phospho-beta-D-ribosyl)imidazole-4-carboxamide + L-glutamate + H(+)</text>
        <dbReference type="Rhea" id="RHEA:24793"/>
        <dbReference type="ChEBI" id="CHEBI:15378"/>
        <dbReference type="ChEBI" id="CHEBI:29985"/>
        <dbReference type="ChEBI" id="CHEBI:58278"/>
        <dbReference type="ChEBI" id="CHEBI:58359"/>
        <dbReference type="ChEBI" id="CHEBI:58475"/>
        <dbReference type="ChEBI" id="CHEBI:58525"/>
        <dbReference type="EC" id="4.3.2.10"/>
    </reaction>
</comment>
<organism evidence="19 20">
    <name type="scientific">Propionimicrobium lymphophilum ACS-093-V-SCH5</name>
    <dbReference type="NCBI Taxonomy" id="883161"/>
    <lineage>
        <taxon>Bacteria</taxon>
        <taxon>Bacillati</taxon>
        <taxon>Actinomycetota</taxon>
        <taxon>Actinomycetes</taxon>
        <taxon>Propionibacteriales</taxon>
        <taxon>Propionibacteriaceae</taxon>
        <taxon>Propionimicrobium</taxon>
    </lineage>
</organism>
<dbReference type="InterPro" id="IPR010139">
    <property type="entry name" value="Imidazole-glycPsynth_HisH"/>
</dbReference>
<evidence type="ECO:0000256" key="13">
    <source>
        <dbReference type="ARBA" id="ARBA00031411"/>
    </source>
</evidence>